<feature type="region of interest" description="Disordered" evidence="1">
    <location>
        <begin position="1"/>
        <end position="36"/>
    </location>
</feature>
<gene>
    <name evidence="2" type="ORF">HMF7854_06985</name>
</gene>
<evidence type="ECO:0000313" key="3">
    <source>
        <dbReference type="Proteomes" id="UP000274661"/>
    </source>
</evidence>
<dbReference type="Proteomes" id="UP000274661">
    <property type="component" value="Unassembled WGS sequence"/>
</dbReference>
<sequence length="190" mass="20796">MHPGRAAAPSRRPVSRPRKSDSGLSEEDGERDDGAPIEALEAYFEARGWACERSGEGEIIASAPGSWAQYELRGVWRPDDQVLQFLAFPDIKVAADKRGPIYEAVGLINEQLWIGHFEMWSGSGLIVFRHAVLIDNGEGEGLTLEQAEAIAEAALEECERFYPVFQFVLWGGKTPAEAISAALIDTHGEA</sequence>
<dbReference type="RefSeq" id="WP_126718443.1">
    <property type="nucleotide sequence ID" value="NZ_RWJF01000001.1"/>
</dbReference>
<keyword evidence="3" id="KW-1185">Reference proteome</keyword>
<organism evidence="2 3">
    <name type="scientific">Sphingomonas ginkgonis</name>
    <dbReference type="NCBI Taxonomy" id="2315330"/>
    <lineage>
        <taxon>Bacteria</taxon>
        <taxon>Pseudomonadati</taxon>
        <taxon>Pseudomonadota</taxon>
        <taxon>Alphaproteobacteria</taxon>
        <taxon>Sphingomonadales</taxon>
        <taxon>Sphingomonadaceae</taxon>
        <taxon>Sphingomonas</taxon>
    </lineage>
</organism>
<dbReference type="OrthoDB" id="9792176at2"/>
<reference evidence="2 3" key="1">
    <citation type="submission" date="2018-12" db="EMBL/GenBank/DDBJ databases">
        <title>Sphingomonas sp. HMF7854 Genome sequencing and assembly.</title>
        <authorList>
            <person name="Cha I."/>
            <person name="Kang H."/>
            <person name="Kim H."/>
            <person name="Kang J."/>
            <person name="Joh K."/>
        </authorList>
    </citation>
    <scope>NUCLEOTIDE SEQUENCE [LARGE SCALE GENOMIC DNA]</scope>
    <source>
        <strain evidence="2 3">HMF7854</strain>
    </source>
</reference>
<dbReference type="EMBL" id="RWJF01000001">
    <property type="protein sequence ID" value="RST30609.1"/>
    <property type="molecule type" value="Genomic_DNA"/>
</dbReference>
<name>A0A3R9WNL1_9SPHN</name>
<proteinExistence type="predicted"/>
<comment type="caution">
    <text evidence="2">The sequence shown here is derived from an EMBL/GenBank/DDBJ whole genome shotgun (WGS) entry which is preliminary data.</text>
</comment>
<dbReference type="AlphaFoldDB" id="A0A3R9WNL1"/>
<dbReference type="Pfam" id="PF10722">
    <property type="entry name" value="YbjN"/>
    <property type="match status" value="1"/>
</dbReference>
<protein>
    <recommendedName>
        <fullName evidence="4">YbjN domain-containing protein</fullName>
    </recommendedName>
</protein>
<dbReference type="InterPro" id="IPR019660">
    <property type="entry name" value="Put_sensory_transdc_reg_YbjN"/>
</dbReference>
<evidence type="ECO:0008006" key="4">
    <source>
        <dbReference type="Google" id="ProtNLM"/>
    </source>
</evidence>
<feature type="compositionally biased region" description="Low complexity" evidence="1">
    <location>
        <begin position="1"/>
        <end position="12"/>
    </location>
</feature>
<dbReference type="CDD" id="cd17033">
    <property type="entry name" value="DR1245-like"/>
    <property type="match status" value="1"/>
</dbReference>
<accession>A0A3R9WNL1</accession>
<evidence type="ECO:0000256" key="1">
    <source>
        <dbReference type="SAM" id="MobiDB-lite"/>
    </source>
</evidence>
<evidence type="ECO:0000313" key="2">
    <source>
        <dbReference type="EMBL" id="RST30609.1"/>
    </source>
</evidence>